<name>A0A2S8AB77_9FLAO</name>
<accession>A0A2S8AB77</accession>
<gene>
    <name evidence="1" type="ORF">C4S77_08365</name>
</gene>
<dbReference type="AlphaFoldDB" id="A0A2S8AB77"/>
<reference evidence="1 2" key="1">
    <citation type="submission" date="2018-02" db="EMBL/GenBank/DDBJ databases">
        <title>Genome sequences of Apibacter spp., gut symbionts of Asian honey bees.</title>
        <authorList>
            <person name="Kwong W.K."/>
            <person name="Steele M.I."/>
            <person name="Moran N.A."/>
        </authorList>
    </citation>
    <scope>NUCLEOTIDE SEQUENCE [LARGE SCALE GENOMIC DNA]</scope>
    <source>
        <strain evidence="2">wkB301</strain>
    </source>
</reference>
<proteinExistence type="predicted"/>
<sequence length="292" mass="33911">MNNILNKKNIYKLLVFFSMSGIFISCQGQEIKKSKPNTKNTHMIEKFDFNVYEKTNKGSDEYTLPNGNTIFSIGFIKDKKGFQRERLPSPSFLTVYKEFYANGNLKLKETYIGEHVKVGISRYYDEKGNLIKEVNEDKKFGKIKPQQVLEFLQEKGYINLKTGKGRVDEDGRAVFELYFGEQNKEKYWIISIVKGIPNTDPKNFPEYGEPPAFIPLNYVMDGETGKVKIEGAEDKKTSGVYKTYEGKDYTREEWEAFEQKQFEAYARKHNISIAKNDKKDTHGFTSRFSLDE</sequence>
<protein>
    <recommendedName>
        <fullName evidence="3">Lipoprotein</fullName>
    </recommendedName>
</protein>
<evidence type="ECO:0000313" key="2">
    <source>
        <dbReference type="Proteomes" id="UP000238042"/>
    </source>
</evidence>
<organism evidence="1 2">
    <name type="scientific">Apibacter adventoris</name>
    <dbReference type="NCBI Taxonomy" id="1679466"/>
    <lineage>
        <taxon>Bacteria</taxon>
        <taxon>Pseudomonadati</taxon>
        <taxon>Bacteroidota</taxon>
        <taxon>Flavobacteriia</taxon>
        <taxon>Flavobacteriales</taxon>
        <taxon>Weeksellaceae</taxon>
        <taxon>Apibacter</taxon>
    </lineage>
</organism>
<keyword evidence="2" id="KW-1185">Reference proteome</keyword>
<dbReference type="PROSITE" id="PS51257">
    <property type="entry name" value="PROKAR_LIPOPROTEIN"/>
    <property type="match status" value="1"/>
</dbReference>
<comment type="caution">
    <text evidence="1">The sequence shown here is derived from an EMBL/GenBank/DDBJ whole genome shotgun (WGS) entry which is preliminary data.</text>
</comment>
<dbReference type="Proteomes" id="UP000238042">
    <property type="component" value="Unassembled WGS sequence"/>
</dbReference>
<evidence type="ECO:0008006" key="3">
    <source>
        <dbReference type="Google" id="ProtNLM"/>
    </source>
</evidence>
<evidence type="ECO:0000313" key="1">
    <source>
        <dbReference type="EMBL" id="PQL91802.1"/>
    </source>
</evidence>
<dbReference type="EMBL" id="PSZM01000040">
    <property type="protein sequence ID" value="PQL91802.1"/>
    <property type="molecule type" value="Genomic_DNA"/>
</dbReference>